<evidence type="ECO:0000256" key="1">
    <source>
        <dbReference type="SAM" id="SignalP"/>
    </source>
</evidence>
<feature type="chain" id="PRO_5036706255" evidence="1">
    <location>
        <begin position="32"/>
        <end position="295"/>
    </location>
</feature>
<evidence type="ECO:0000313" key="2">
    <source>
        <dbReference type="EMBL" id="MBT9314987.1"/>
    </source>
</evidence>
<protein>
    <submittedName>
        <fullName evidence="2">PEP-CTERM sorting domain-containing protein</fullName>
    </submittedName>
</protein>
<accession>A0A947DDH1</accession>
<proteinExistence type="predicted"/>
<comment type="caution">
    <text evidence="2">The sequence shown here is derived from an EMBL/GenBank/DDBJ whole genome shotgun (WGS) entry which is preliminary data.</text>
</comment>
<organism evidence="2 3">
    <name type="scientific">Leptothoe spongobia TAU-MAC 1115</name>
    <dbReference type="NCBI Taxonomy" id="1967444"/>
    <lineage>
        <taxon>Bacteria</taxon>
        <taxon>Bacillati</taxon>
        <taxon>Cyanobacteriota</taxon>
        <taxon>Cyanophyceae</taxon>
        <taxon>Nodosilineales</taxon>
        <taxon>Cymatolegaceae</taxon>
        <taxon>Leptothoe</taxon>
        <taxon>Leptothoe spongobia</taxon>
    </lineage>
</organism>
<dbReference type="RefSeq" id="WP_215608058.1">
    <property type="nucleotide sequence ID" value="NZ_JADOES010000008.1"/>
</dbReference>
<reference evidence="2" key="1">
    <citation type="submission" date="2020-11" db="EMBL/GenBank/DDBJ databases">
        <authorList>
            <person name="Konstantinou D."/>
            <person name="Gkelis S."/>
            <person name="Popin R."/>
            <person name="Fewer D."/>
            <person name="Sivonen K."/>
        </authorList>
    </citation>
    <scope>NUCLEOTIDE SEQUENCE</scope>
    <source>
        <strain evidence="2">TAU-MAC 1115</strain>
    </source>
</reference>
<reference evidence="2" key="2">
    <citation type="journal article" date="2021" name="Mar. Drugs">
        <title>Genome Reduction and Secondary Metabolism of the Marine Sponge-Associated Cyanobacterium Leptothoe.</title>
        <authorList>
            <person name="Konstantinou D."/>
            <person name="Popin R.V."/>
            <person name="Fewer D.P."/>
            <person name="Sivonen K."/>
            <person name="Gkelis S."/>
        </authorList>
    </citation>
    <scope>NUCLEOTIDE SEQUENCE</scope>
    <source>
        <strain evidence="2">TAU-MAC 1115</strain>
    </source>
</reference>
<keyword evidence="3" id="KW-1185">Reference proteome</keyword>
<dbReference type="Proteomes" id="UP000717364">
    <property type="component" value="Unassembled WGS sequence"/>
</dbReference>
<dbReference type="EMBL" id="JADOES010000008">
    <property type="protein sequence ID" value="MBT9314987.1"/>
    <property type="molecule type" value="Genomic_DNA"/>
</dbReference>
<gene>
    <name evidence="2" type="ORF">IXB50_06080</name>
</gene>
<keyword evidence="1" id="KW-0732">Signal</keyword>
<feature type="signal peptide" evidence="1">
    <location>
        <begin position="1"/>
        <end position="31"/>
    </location>
</feature>
<sequence>MRISVPSAHQIGVASLCSAALLTMSGTTTQAACFTTNGCHQNGLTFSEASSSFSITNVTGLGTQTNPFVIYQDVQGLDISLAIDGFKDAQHHAIFNRPGFAISIVSRNLTGAFWRFYDHELQETAGQSSGENDGLSFAQGIGPIRPYASSHYDQADEVTDVRDFINFHRGEGVKPGETARFDYYITDTIPNQRFYIRQRPDYRPNTVPTAPITKLATPPQTPEPVPTVQTPITEPSVTNKPPSEIPTHVAKNLEKSRVKPQSVPEPSTMSMGLLGILLGKWQRDAKSARKPQPKK</sequence>
<name>A0A947DDH1_9CYAN</name>
<evidence type="ECO:0000313" key="3">
    <source>
        <dbReference type="Proteomes" id="UP000717364"/>
    </source>
</evidence>
<dbReference type="AlphaFoldDB" id="A0A947DDH1"/>